<dbReference type="GO" id="GO:0030435">
    <property type="term" value="P:sporulation resulting in formation of a cellular spore"/>
    <property type="evidence" value="ECO:0007669"/>
    <property type="project" value="UniProtKB-KW"/>
</dbReference>
<accession>A0A9J6P5W8</accession>
<dbReference type="GO" id="GO:0030436">
    <property type="term" value="P:asexual sporulation"/>
    <property type="evidence" value="ECO:0007669"/>
    <property type="project" value="InterPro"/>
</dbReference>
<dbReference type="Proteomes" id="UP001056429">
    <property type="component" value="Unassembled WGS sequence"/>
</dbReference>
<sequence length="58" mass="6539">MQPTEVQQILNERPNAQVFYKNTPVLITNLDMESGSVVVENINSKKNIIVHSNTLSEI</sequence>
<reference evidence="4" key="2">
    <citation type="submission" date="2021-04" db="EMBL/GenBank/DDBJ databases">
        <authorList>
            <person name="Dong X."/>
        </authorList>
    </citation>
    <scope>NUCLEOTIDE SEQUENCE</scope>
    <source>
        <strain evidence="4">ZWT</strain>
    </source>
</reference>
<evidence type="ECO:0000313" key="5">
    <source>
        <dbReference type="Proteomes" id="UP001056429"/>
    </source>
</evidence>
<evidence type="ECO:0000256" key="2">
    <source>
        <dbReference type="ARBA" id="ARBA00006573"/>
    </source>
</evidence>
<comment type="similarity">
    <text evidence="2">Belongs to the SspH family.</text>
</comment>
<gene>
    <name evidence="4" type="ORF">KDK92_17545</name>
</gene>
<dbReference type="InterPro" id="IPR012610">
    <property type="entry name" value="SASP_SspH"/>
</dbReference>
<keyword evidence="3" id="KW-0749">Sporulation</keyword>
<reference evidence="4" key="1">
    <citation type="journal article" date="2021" name="mSystems">
        <title>Bacteria and Archaea Synergistically Convert Glycine Betaine to Biogenic Methane in the Formosa Cold Seep of the South China Sea.</title>
        <authorList>
            <person name="Li L."/>
            <person name="Zhang W."/>
            <person name="Zhang S."/>
            <person name="Song L."/>
            <person name="Sun Q."/>
            <person name="Zhang H."/>
            <person name="Xiang H."/>
            <person name="Dong X."/>
        </authorList>
    </citation>
    <scope>NUCLEOTIDE SEQUENCE</scope>
    <source>
        <strain evidence="4">ZWT</strain>
    </source>
</reference>
<evidence type="ECO:0000256" key="1">
    <source>
        <dbReference type="ARBA" id="ARBA00004288"/>
    </source>
</evidence>
<dbReference type="GO" id="GO:0042601">
    <property type="term" value="C:endospore-forming forespore"/>
    <property type="evidence" value="ECO:0007669"/>
    <property type="project" value="InterPro"/>
</dbReference>
<comment type="caution">
    <text evidence="4">The sequence shown here is derived from an EMBL/GenBank/DDBJ whole genome shotgun (WGS) entry which is preliminary data.</text>
</comment>
<name>A0A9J6P5W8_9CLOT</name>
<evidence type="ECO:0000313" key="4">
    <source>
        <dbReference type="EMBL" id="MCM1991542.1"/>
    </source>
</evidence>
<evidence type="ECO:0000256" key="3">
    <source>
        <dbReference type="ARBA" id="ARBA00022969"/>
    </source>
</evidence>
<keyword evidence="5" id="KW-1185">Reference proteome</keyword>
<dbReference type="EMBL" id="JAGSOJ010000004">
    <property type="protein sequence ID" value="MCM1991542.1"/>
    <property type="molecule type" value="Genomic_DNA"/>
</dbReference>
<protein>
    <submittedName>
        <fullName evidence="4">Small, acid-soluble spore protein, H family</fullName>
    </submittedName>
</protein>
<comment type="subcellular location">
    <subcellularLocation>
        <location evidence="1">Spore core</location>
    </subcellularLocation>
</comment>
<dbReference type="RefSeq" id="WP_250860668.1">
    <property type="nucleotide sequence ID" value="NZ_JAGSOJ010000004.1"/>
</dbReference>
<dbReference type="Pfam" id="PF08141">
    <property type="entry name" value="SspH"/>
    <property type="match status" value="1"/>
</dbReference>
<organism evidence="4 5">
    <name type="scientific">Oceanirhabdus seepicola</name>
    <dbReference type="NCBI Taxonomy" id="2828781"/>
    <lineage>
        <taxon>Bacteria</taxon>
        <taxon>Bacillati</taxon>
        <taxon>Bacillota</taxon>
        <taxon>Clostridia</taxon>
        <taxon>Eubacteriales</taxon>
        <taxon>Clostridiaceae</taxon>
        <taxon>Oceanirhabdus</taxon>
    </lineage>
</organism>
<dbReference type="AlphaFoldDB" id="A0A9J6P5W8"/>
<proteinExistence type="inferred from homology"/>